<dbReference type="PANTHER" id="PTHR47592:SF27">
    <property type="entry name" value="OS08G0421700 PROTEIN"/>
    <property type="match status" value="1"/>
</dbReference>
<dbReference type="Proteomes" id="UP001153555">
    <property type="component" value="Unassembled WGS sequence"/>
</dbReference>
<dbReference type="InterPro" id="IPR054722">
    <property type="entry name" value="PolX-like_BBD"/>
</dbReference>
<name>A0A9N7RDV3_STRHE</name>
<reference evidence="3" key="1">
    <citation type="submission" date="2019-12" db="EMBL/GenBank/DDBJ databases">
        <authorList>
            <person name="Scholes J."/>
        </authorList>
    </citation>
    <scope>NUCLEOTIDE SEQUENCE</scope>
</reference>
<dbReference type="OrthoDB" id="2596766at2759"/>
<feature type="domain" description="Retrovirus-related Pol polyprotein from transposon TNT 1-94-like beta-barrel" evidence="2">
    <location>
        <begin position="2"/>
        <end position="53"/>
    </location>
</feature>
<dbReference type="PANTHER" id="PTHR47592">
    <property type="entry name" value="PBF68 PROTEIN"/>
    <property type="match status" value="1"/>
</dbReference>
<accession>A0A9N7RDV3</accession>
<evidence type="ECO:0000313" key="4">
    <source>
        <dbReference type="Proteomes" id="UP001153555"/>
    </source>
</evidence>
<organism evidence="3 4">
    <name type="scientific">Striga hermonthica</name>
    <name type="common">Purple witchweed</name>
    <name type="synonym">Buchnera hermonthica</name>
    <dbReference type="NCBI Taxonomy" id="68872"/>
    <lineage>
        <taxon>Eukaryota</taxon>
        <taxon>Viridiplantae</taxon>
        <taxon>Streptophyta</taxon>
        <taxon>Embryophyta</taxon>
        <taxon>Tracheophyta</taxon>
        <taxon>Spermatophyta</taxon>
        <taxon>Magnoliopsida</taxon>
        <taxon>eudicotyledons</taxon>
        <taxon>Gunneridae</taxon>
        <taxon>Pentapetalae</taxon>
        <taxon>asterids</taxon>
        <taxon>lamiids</taxon>
        <taxon>Lamiales</taxon>
        <taxon>Orobanchaceae</taxon>
        <taxon>Buchnereae</taxon>
        <taxon>Striga</taxon>
    </lineage>
</organism>
<dbReference type="InterPro" id="IPR025724">
    <property type="entry name" value="GAG-pre-integrase_dom"/>
</dbReference>
<dbReference type="Pfam" id="PF22936">
    <property type="entry name" value="Pol_BBD"/>
    <property type="match status" value="1"/>
</dbReference>
<dbReference type="EMBL" id="CACSLK010025823">
    <property type="protein sequence ID" value="CAA0824983.1"/>
    <property type="molecule type" value="Genomic_DNA"/>
</dbReference>
<gene>
    <name evidence="3" type="ORF">SHERM_21813</name>
</gene>
<sequence>LHMGNSSSSDVAGVGIVVLKLTSGKELKLKDVLHVPNIRKNLVSGSLLVEHGFKLVFEAKKFILSKYGKFLGRGYLDNGLFKLNVMVVSRVTVSNDNENRTSVYIVECSDLWHIRLGHVNLNAIKRLMNLELIPNSKIESHKKCEICVEAKMAKLPFHSVERNTEPLGLIHTDVCDLKFVQTRT</sequence>
<proteinExistence type="predicted"/>
<evidence type="ECO:0000259" key="1">
    <source>
        <dbReference type="Pfam" id="PF13976"/>
    </source>
</evidence>
<evidence type="ECO:0000259" key="2">
    <source>
        <dbReference type="Pfam" id="PF22936"/>
    </source>
</evidence>
<protein>
    <submittedName>
        <fullName evidence="3">Uncharacterized mitochondrial protein AtMg00300</fullName>
    </submittedName>
</protein>
<evidence type="ECO:0000313" key="3">
    <source>
        <dbReference type="EMBL" id="CAA0824983.1"/>
    </source>
</evidence>
<feature type="non-terminal residue" evidence="3">
    <location>
        <position position="184"/>
    </location>
</feature>
<keyword evidence="4" id="KW-1185">Reference proteome</keyword>
<feature type="domain" description="GAG-pre-integrase" evidence="1">
    <location>
        <begin position="94"/>
        <end position="152"/>
    </location>
</feature>
<feature type="non-terminal residue" evidence="3">
    <location>
        <position position="1"/>
    </location>
</feature>
<comment type="caution">
    <text evidence="3">The sequence shown here is derived from an EMBL/GenBank/DDBJ whole genome shotgun (WGS) entry which is preliminary data.</text>
</comment>
<dbReference type="Pfam" id="PF13976">
    <property type="entry name" value="gag_pre-integrs"/>
    <property type="match status" value="1"/>
</dbReference>
<dbReference type="AlphaFoldDB" id="A0A9N7RDV3"/>